<dbReference type="EMBL" id="UYJE01006373">
    <property type="protein sequence ID" value="VDI45533.1"/>
    <property type="molecule type" value="Genomic_DNA"/>
</dbReference>
<dbReference type="AlphaFoldDB" id="A0A8B6F6Z4"/>
<evidence type="ECO:0000256" key="1">
    <source>
        <dbReference type="SAM" id="MobiDB-lite"/>
    </source>
</evidence>
<organism evidence="3 4">
    <name type="scientific">Mytilus galloprovincialis</name>
    <name type="common">Mediterranean mussel</name>
    <dbReference type="NCBI Taxonomy" id="29158"/>
    <lineage>
        <taxon>Eukaryota</taxon>
        <taxon>Metazoa</taxon>
        <taxon>Spiralia</taxon>
        <taxon>Lophotrochozoa</taxon>
        <taxon>Mollusca</taxon>
        <taxon>Bivalvia</taxon>
        <taxon>Autobranchia</taxon>
        <taxon>Pteriomorphia</taxon>
        <taxon>Mytilida</taxon>
        <taxon>Mytiloidea</taxon>
        <taxon>Mytilidae</taxon>
        <taxon>Mytilinae</taxon>
        <taxon>Mytilus</taxon>
    </lineage>
</organism>
<dbReference type="Proteomes" id="UP000596742">
    <property type="component" value="Unassembled WGS sequence"/>
</dbReference>
<evidence type="ECO:0000256" key="2">
    <source>
        <dbReference type="SAM" id="Phobius"/>
    </source>
</evidence>
<name>A0A8B6F6Z4_MYTGA</name>
<dbReference type="OrthoDB" id="6050101at2759"/>
<feature type="transmembrane region" description="Helical" evidence="2">
    <location>
        <begin position="134"/>
        <end position="155"/>
    </location>
</feature>
<feature type="compositionally biased region" description="Basic and acidic residues" evidence="1">
    <location>
        <begin position="12"/>
        <end position="38"/>
    </location>
</feature>
<evidence type="ECO:0000313" key="4">
    <source>
        <dbReference type="Proteomes" id="UP000596742"/>
    </source>
</evidence>
<sequence>MSRNAVMFRQNSKVEKIPDDESEELLSKETDEDNKNDQTEDASLKIPHSKNTSNNFMRALSRTSEKDENTTELTLNGNLHITMSNDETCGGAIKLRKDNCEDTQIDIEPDEKLKRRKQKGWCSFLKNNCSKQSILNIVYGLLITLALIIGVKALIKYSSDEHERYFYCYPCQNMNSHMKYTKRGENMCCTDNPVEETALPKSSSVISRDEKVVDTSSYNGTRILEFQANFDTQWERIGKKDIIPWTPVTNMDNSFATFIKGRSELKLVHDGNYVISLSLTTDTFSSKSEDVRAMACLVFHPPFGENPREECRQITHADKMVVPFQIFKFDHLRRGTILHAFILSSKGGFKTQSTQNKLYLVLL</sequence>
<gene>
    <name evidence="3" type="ORF">MGAL_10B048154</name>
</gene>
<evidence type="ECO:0000313" key="3">
    <source>
        <dbReference type="EMBL" id="VDI45533.1"/>
    </source>
</evidence>
<protein>
    <submittedName>
        <fullName evidence="3">Uncharacterized protein</fullName>
    </submittedName>
</protein>
<proteinExistence type="predicted"/>
<keyword evidence="2" id="KW-1133">Transmembrane helix</keyword>
<keyword evidence="2" id="KW-0812">Transmembrane</keyword>
<comment type="caution">
    <text evidence="3">The sequence shown here is derived from an EMBL/GenBank/DDBJ whole genome shotgun (WGS) entry which is preliminary data.</text>
</comment>
<reference evidence="3" key="1">
    <citation type="submission" date="2018-11" db="EMBL/GenBank/DDBJ databases">
        <authorList>
            <person name="Alioto T."/>
            <person name="Alioto T."/>
        </authorList>
    </citation>
    <scope>NUCLEOTIDE SEQUENCE</scope>
</reference>
<keyword evidence="4" id="KW-1185">Reference proteome</keyword>
<keyword evidence="2" id="KW-0472">Membrane</keyword>
<accession>A0A8B6F6Z4</accession>
<feature type="region of interest" description="Disordered" evidence="1">
    <location>
        <begin position="1"/>
        <end position="55"/>
    </location>
</feature>